<evidence type="ECO:0000313" key="4">
    <source>
        <dbReference type="Ensembl" id="ENSSANP00000102885.1"/>
    </source>
</evidence>
<evidence type="ECO:0000259" key="3">
    <source>
        <dbReference type="PROSITE" id="PS50238"/>
    </source>
</evidence>
<feature type="domain" description="Rho-GAP" evidence="3">
    <location>
        <begin position="281"/>
        <end position="480"/>
    </location>
</feature>
<dbReference type="Proteomes" id="UP000472260">
    <property type="component" value="Unassembled WGS sequence"/>
</dbReference>
<dbReference type="InterPro" id="IPR000198">
    <property type="entry name" value="RhoGAP_dom"/>
</dbReference>
<dbReference type="InterPro" id="IPR057323">
    <property type="entry name" value="RHG40/28/18_ubiquitin"/>
</dbReference>
<dbReference type="SUPFAM" id="SSF48350">
    <property type="entry name" value="GTPase activation domain, GAP"/>
    <property type="match status" value="1"/>
</dbReference>
<accession>A0A671T3H8</accession>
<protein>
    <submittedName>
        <fullName evidence="4">Rho GTPase-activating protein 18-like</fullName>
    </submittedName>
</protein>
<dbReference type="FunFam" id="1.10.555.10:FF:000018">
    <property type="entry name" value="Rho GTPase activating protein 28"/>
    <property type="match status" value="1"/>
</dbReference>
<sequence>INYMKSSINVRYNVYQNSGCTHFSAGAALCSSSGKAPYQRCSSQDSLDEQAMVDYFREVEIIQRSGDAETQEDLQLKVADEGEQEEAWLMEAGLATLFDESASDGEDGIVLLSTLTRTQAAAVERRVETLKQTLRKRNKPYSVPDVREIFKPSPFQSVRCCVCVFIVWVGNGVGPGAPGGGADAETDINLEVSFSEQALIYKEGLKVTQPQNEADDRLPDFKVSQDKTGQTRVGDLSAEDMKKVRRLVLIEMSALFDTCGIEVKAHKALKVKVRESGLFGVSLSTLLEQDQRRIPGTKVPLILQHLISHIEEQGLDTEGVLRIPGAATRVKAVCHELEHKFYEGVFPWESLKQHDVASLLKLFIRELPYPLLTVEYFNAFVSVLKLPTKKQQLQALNLLVLLLPEPNRDTLKALMEFFQRVIDHKDRNKMTLNNVAVVMAPNIFMCKGFRSKISEQQEFAMATGTANIVRLLIRYQNLLWTIPKFILNQVRKQNMENQRKMNRDRAVKKLLKKMAYDRERAEGGFIRVQAPQFSMVSMAVQLTEDLKASDVLTRFLSQERTLSVKREDLCLYEMGGNIKERCLDEETYIKALLELNPSAEWVIKSVQH</sequence>
<reference evidence="4" key="2">
    <citation type="submission" date="2025-09" db="UniProtKB">
        <authorList>
            <consortium name="Ensembl"/>
        </authorList>
    </citation>
    <scope>IDENTIFICATION</scope>
</reference>
<proteinExistence type="predicted"/>
<dbReference type="Pfam" id="PF00620">
    <property type="entry name" value="RhoGAP"/>
    <property type="match status" value="1"/>
</dbReference>
<dbReference type="InterPro" id="IPR008936">
    <property type="entry name" value="Rho_GTPase_activation_prot"/>
</dbReference>
<dbReference type="GO" id="GO:0005737">
    <property type="term" value="C:cytoplasm"/>
    <property type="evidence" value="ECO:0007669"/>
    <property type="project" value="TreeGrafter"/>
</dbReference>
<dbReference type="PANTHER" id="PTHR14963:SF6">
    <property type="entry name" value="RHO GTPASE-ACTIVATING PROTEIN 18"/>
    <property type="match status" value="1"/>
</dbReference>
<dbReference type="AlphaFoldDB" id="A0A671T3H8"/>
<evidence type="ECO:0000313" key="5">
    <source>
        <dbReference type="Proteomes" id="UP000472260"/>
    </source>
</evidence>
<gene>
    <name evidence="4" type="primary">LOC107660538</name>
</gene>
<dbReference type="Pfam" id="PF25442">
    <property type="entry name" value="Ubiquitin_RHG40_C"/>
    <property type="match status" value="1"/>
</dbReference>
<name>A0A671T3H8_9TELE</name>
<keyword evidence="1" id="KW-0343">GTPase activation</keyword>
<evidence type="ECO:0000256" key="1">
    <source>
        <dbReference type="ARBA" id="ARBA00022468"/>
    </source>
</evidence>
<reference evidence="4" key="1">
    <citation type="submission" date="2025-08" db="UniProtKB">
        <authorList>
            <consortium name="Ensembl"/>
        </authorList>
    </citation>
    <scope>IDENTIFICATION</scope>
</reference>
<dbReference type="GO" id="GO:0030833">
    <property type="term" value="P:regulation of actin filament polymerization"/>
    <property type="evidence" value="ECO:0007669"/>
    <property type="project" value="TreeGrafter"/>
</dbReference>
<evidence type="ECO:0000256" key="2">
    <source>
        <dbReference type="ARBA" id="ARBA00055252"/>
    </source>
</evidence>
<dbReference type="GO" id="GO:0005096">
    <property type="term" value="F:GTPase activator activity"/>
    <property type="evidence" value="ECO:0007669"/>
    <property type="project" value="UniProtKB-KW"/>
</dbReference>
<organism evidence="4 5">
    <name type="scientific">Sinocyclocheilus anshuiensis</name>
    <dbReference type="NCBI Taxonomy" id="1608454"/>
    <lineage>
        <taxon>Eukaryota</taxon>
        <taxon>Metazoa</taxon>
        <taxon>Chordata</taxon>
        <taxon>Craniata</taxon>
        <taxon>Vertebrata</taxon>
        <taxon>Euteleostomi</taxon>
        <taxon>Actinopterygii</taxon>
        <taxon>Neopterygii</taxon>
        <taxon>Teleostei</taxon>
        <taxon>Ostariophysi</taxon>
        <taxon>Cypriniformes</taxon>
        <taxon>Cyprinidae</taxon>
        <taxon>Cyprininae</taxon>
        <taxon>Sinocyclocheilus</taxon>
    </lineage>
</organism>
<keyword evidence="5" id="KW-1185">Reference proteome</keyword>
<dbReference type="PROSITE" id="PS50238">
    <property type="entry name" value="RHOGAP"/>
    <property type="match status" value="1"/>
</dbReference>
<dbReference type="CDD" id="cd04391">
    <property type="entry name" value="RhoGAP_ARHGAP18"/>
    <property type="match status" value="1"/>
</dbReference>
<dbReference type="SMART" id="SM00324">
    <property type="entry name" value="RhoGAP"/>
    <property type="match status" value="1"/>
</dbReference>
<dbReference type="PANTHER" id="PTHR14963">
    <property type="entry name" value="RHO GTPASE ACTIVATING PROTEIN 18,19-RELATED"/>
    <property type="match status" value="1"/>
</dbReference>
<dbReference type="GO" id="GO:0007165">
    <property type="term" value="P:signal transduction"/>
    <property type="evidence" value="ECO:0007669"/>
    <property type="project" value="InterPro"/>
</dbReference>
<dbReference type="Gene3D" id="1.10.555.10">
    <property type="entry name" value="Rho GTPase activation protein"/>
    <property type="match status" value="1"/>
</dbReference>
<comment type="function">
    <text evidence="2">GTPase activator for the Rho-type GTPases by converting them to an inactive GDP-bound state.</text>
</comment>
<dbReference type="GO" id="GO:0051056">
    <property type="term" value="P:regulation of small GTPase mediated signal transduction"/>
    <property type="evidence" value="ECO:0007669"/>
    <property type="project" value="TreeGrafter"/>
</dbReference>
<dbReference type="Ensembl" id="ENSSANT00000109198.1">
    <property type="protein sequence ID" value="ENSSANP00000102885.1"/>
    <property type="gene ID" value="ENSSANG00000050442.1"/>
</dbReference>